<reference evidence="12 13" key="1">
    <citation type="submission" date="2012-01" db="EMBL/GenBank/DDBJ databases">
        <title>Improved High-Quality Draft sequence of Metallosphaera yellowstonensis MK1.</title>
        <authorList>
            <consortium name="US DOE Joint Genome Institute"/>
            <person name="Lucas S."/>
            <person name="Han J."/>
            <person name="Cheng J.-F."/>
            <person name="Goodwin L."/>
            <person name="Pitluck S."/>
            <person name="Peters L."/>
            <person name="Teshima H."/>
            <person name="Detter J.C."/>
            <person name="Han C."/>
            <person name="Tapia R."/>
            <person name="Land M."/>
            <person name="Hauser L."/>
            <person name="Kyrpides N."/>
            <person name="Kozubal M."/>
            <person name="Macur R.E."/>
            <person name="Jay Z."/>
            <person name="Inskeep W."/>
            <person name="Woyke T."/>
        </authorList>
    </citation>
    <scope>NUCLEOTIDE SEQUENCE [LARGE SCALE GENOMIC DNA]</scope>
    <source>
        <strain evidence="12 13">MK1</strain>
    </source>
</reference>
<dbReference type="HOGENOM" id="CLU_1667120_0_0_2"/>
<evidence type="ECO:0000256" key="8">
    <source>
        <dbReference type="ARBA" id="ARBA00022989"/>
    </source>
</evidence>
<dbReference type="AlphaFoldDB" id="H2C464"/>
<comment type="similarity">
    <text evidence="2">Belongs to the cation transport ATPase (P-type) (TC 3.A.3) family. Type IIIA subfamily.</text>
</comment>
<dbReference type="SUPFAM" id="SSF81653">
    <property type="entry name" value="Calcium ATPase, transduction domain A"/>
    <property type="match status" value="1"/>
</dbReference>
<evidence type="ECO:0000259" key="11">
    <source>
        <dbReference type="SMART" id="SM00831"/>
    </source>
</evidence>
<feature type="domain" description="Cation-transporting P-type ATPase N-terminal" evidence="11">
    <location>
        <begin position="7"/>
        <end position="76"/>
    </location>
</feature>
<dbReference type="GO" id="GO:0005524">
    <property type="term" value="F:ATP binding"/>
    <property type="evidence" value="ECO:0007669"/>
    <property type="project" value="UniProtKB-KW"/>
</dbReference>
<dbReference type="SMART" id="SM00831">
    <property type="entry name" value="Cation_ATPase_N"/>
    <property type="match status" value="1"/>
</dbReference>
<dbReference type="GO" id="GO:0016020">
    <property type="term" value="C:membrane"/>
    <property type="evidence" value="ECO:0007669"/>
    <property type="project" value="UniProtKB-SubCell"/>
</dbReference>
<dbReference type="FunFam" id="2.70.150.10:FF:000042">
    <property type="entry name" value="Plasma membrane ATPase"/>
    <property type="match status" value="1"/>
</dbReference>
<dbReference type="Pfam" id="PF00122">
    <property type="entry name" value="E1-E2_ATPase"/>
    <property type="match status" value="1"/>
</dbReference>
<dbReference type="InterPro" id="IPR059000">
    <property type="entry name" value="ATPase_P-type_domA"/>
</dbReference>
<comment type="subcellular location">
    <subcellularLocation>
        <location evidence="1">Membrane</location>
        <topology evidence="1">Multi-pass membrane protein</topology>
    </subcellularLocation>
</comment>
<evidence type="ECO:0000256" key="3">
    <source>
        <dbReference type="ARBA" id="ARBA00022553"/>
    </source>
</evidence>
<dbReference type="InterPro" id="IPR001757">
    <property type="entry name" value="P_typ_ATPase"/>
</dbReference>
<gene>
    <name evidence="12" type="ORF">MetMK1DRAFT_00014630</name>
</gene>
<dbReference type="Proteomes" id="UP000003980">
    <property type="component" value="Unassembled WGS sequence"/>
</dbReference>
<feature type="transmembrane region" description="Helical" evidence="10">
    <location>
        <begin position="82"/>
        <end position="101"/>
    </location>
</feature>
<dbReference type="Pfam" id="PF00690">
    <property type="entry name" value="Cation_ATPase_N"/>
    <property type="match status" value="1"/>
</dbReference>
<keyword evidence="3" id="KW-0597">Phosphoprotein</keyword>
<dbReference type="Gene3D" id="1.20.1110.10">
    <property type="entry name" value="Calcium-transporting ATPase, transmembrane domain"/>
    <property type="match status" value="1"/>
</dbReference>
<dbReference type="InterPro" id="IPR004014">
    <property type="entry name" value="ATPase_P-typ_cation-transptr_N"/>
</dbReference>
<dbReference type="GO" id="GO:0016887">
    <property type="term" value="F:ATP hydrolysis activity"/>
    <property type="evidence" value="ECO:0007669"/>
    <property type="project" value="InterPro"/>
</dbReference>
<evidence type="ECO:0000256" key="2">
    <source>
        <dbReference type="ARBA" id="ARBA00008804"/>
    </source>
</evidence>
<dbReference type="PANTHER" id="PTHR42861">
    <property type="entry name" value="CALCIUM-TRANSPORTING ATPASE"/>
    <property type="match status" value="1"/>
</dbReference>
<evidence type="ECO:0000256" key="4">
    <source>
        <dbReference type="ARBA" id="ARBA00022692"/>
    </source>
</evidence>
<evidence type="ECO:0000256" key="1">
    <source>
        <dbReference type="ARBA" id="ARBA00004141"/>
    </source>
</evidence>
<dbReference type="RefSeq" id="WP_009071954.1">
    <property type="nucleotide sequence ID" value="NZ_JH597761.1"/>
</dbReference>
<keyword evidence="6" id="KW-0067">ATP-binding</keyword>
<proteinExistence type="inferred from homology"/>
<organism evidence="12 13">
    <name type="scientific">Metallosphaera yellowstonensis MK1</name>
    <dbReference type="NCBI Taxonomy" id="671065"/>
    <lineage>
        <taxon>Archaea</taxon>
        <taxon>Thermoproteota</taxon>
        <taxon>Thermoprotei</taxon>
        <taxon>Sulfolobales</taxon>
        <taxon>Sulfolobaceae</taxon>
        <taxon>Metallosphaera</taxon>
    </lineage>
</organism>
<keyword evidence="13" id="KW-1185">Reference proteome</keyword>
<evidence type="ECO:0000256" key="6">
    <source>
        <dbReference type="ARBA" id="ARBA00022840"/>
    </source>
</evidence>
<keyword evidence="8 10" id="KW-1133">Transmembrane helix</keyword>
<dbReference type="InterPro" id="IPR008250">
    <property type="entry name" value="ATPase_P-typ_transduc_dom_A_sf"/>
</dbReference>
<protein>
    <submittedName>
        <fullName evidence="12">P-type ATPase, translocating</fullName>
    </submittedName>
</protein>
<evidence type="ECO:0000256" key="10">
    <source>
        <dbReference type="SAM" id="Phobius"/>
    </source>
</evidence>
<evidence type="ECO:0000313" key="12">
    <source>
        <dbReference type="EMBL" id="EHP70959.1"/>
    </source>
</evidence>
<dbReference type="SUPFAM" id="SSF81665">
    <property type="entry name" value="Calcium ATPase, transmembrane domain M"/>
    <property type="match status" value="1"/>
</dbReference>
<keyword evidence="4 10" id="KW-0812">Transmembrane</keyword>
<evidence type="ECO:0000256" key="5">
    <source>
        <dbReference type="ARBA" id="ARBA00022741"/>
    </source>
</evidence>
<dbReference type="InterPro" id="IPR023298">
    <property type="entry name" value="ATPase_P-typ_TM_dom_sf"/>
</dbReference>
<name>H2C464_9CREN</name>
<evidence type="ECO:0000313" key="13">
    <source>
        <dbReference type="Proteomes" id="UP000003980"/>
    </source>
</evidence>
<keyword evidence="5" id="KW-0547">Nucleotide-binding</keyword>
<dbReference type="OrthoDB" id="8588at2157"/>
<dbReference type="STRING" id="671065.MetMK1DRAFT_00014630"/>
<sequence length="182" mass="20576">MTSGKEDAGQVDVFAKLHTSYQGLSQEEASKRLKEYGPNMVTERKRNPLILLLLKFWAPVPWMLEITAILTYVLHKYLDMEIILFLLIFNSIISFMQEYRAENAVELLKRRLKVTSKVKRDGKWTLIPAEELVPGDVVSVRLGDIVPADVHIIDGIVLVDQSVLTGESQPVERGKGALWVTS</sequence>
<keyword evidence="7" id="KW-1278">Translocase</keyword>
<keyword evidence="9 10" id="KW-0472">Membrane</keyword>
<dbReference type="NCBIfam" id="TIGR01494">
    <property type="entry name" value="ATPase_P-type"/>
    <property type="match status" value="1"/>
</dbReference>
<dbReference type="EMBL" id="JH597761">
    <property type="protein sequence ID" value="EHP70959.1"/>
    <property type="molecule type" value="Genomic_DNA"/>
</dbReference>
<evidence type="ECO:0000256" key="9">
    <source>
        <dbReference type="ARBA" id="ARBA00023136"/>
    </source>
</evidence>
<accession>H2C464</accession>
<feature type="transmembrane region" description="Helical" evidence="10">
    <location>
        <begin position="49"/>
        <end position="70"/>
    </location>
</feature>
<dbReference type="Gene3D" id="2.70.150.10">
    <property type="entry name" value="Calcium-transporting ATPase, cytoplasmic transduction domain A"/>
    <property type="match status" value="1"/>
</dbReference>
<dbReference type="eggNOG" id="arCOG01578">
    <property type="taxonomic scope" value="Archaea"/>
</dbReference>
<evidence type="ECO:0000256" key="7">
    <source>
        <dbReference type="ARBA" id="ARBA00022967"/>
    </source>
</evidence>